<comment type="subcellular location">
    <subcellularLocation>
        <location evidence="1">Endomembrane system</location>
        <topology evidence="1">Multi-pass membrane protein</topology>
    </subcellularLocation>
</comment>
<dbReference type="GO" id="GO:0043682">
    <property type="term" value="F:P-type divalent copper transporter activity"/>
    <property type="evidence" value="ECO:0007669"/>
    <property type="project" value="TreeGrafter"/>
</dbReference>
<accession>A0A031LMY6</accession>
<evidence type="ECO:0000256" key="8">
    <source>
        <dbReference type="ARBA" id="ARBA00022989"/>
    </source>
</evidence>
<keyword evidence="5" id="KW-0547">Nucleotide-binding</keyword>
<feature type="transmembrane region" description="Helical" evidence="10">
    <location>
        <begin position="388"/>
        <end position="411"/>
    </location>
</feature>
<keyword evidence="9 10" id="KW-0472">Membrane</keyword>
<keyword evidence="7" id="KW-1278">Translocase</keyword>
<dbReference type="SUPFAM" id="SSF81653">
    <property type="entry name" value="Calcium ATPase, transduction domain A"/>
    <property type="match status" value="1"/>
</dbReference>
<dbReference type="SUPFAM" id="SSF55008">
    <property type="entry name" value="HMA, heavy metal-associated domain"/>
    <property type="match status" value="1"/>
</dbReference>
<evidence type="ECO:0000313" key="13">
    <source>
        <dbReference type="Proteomes" id="UP000024332"/>
    </source>
</evidence>
<dbReference type="GO" id="GO:0012505">
    <property type="term" value="C:endomembrane system"/>
    <property type="evidence" value="ECO:0007669"/>
    <property type="project" value="UniProtKB-SubCell"/>
</dbReference>
<dbReference type="InterPro" id="IPR006121">
    <property type="entry name" value="HMA_dom"/>
</dbReference>
<dbReference type="PROSITE" id="PS01047">
    <property type="entry name" value="HMA_1"/>
    <property type="match status" value="1"/>
</dbReference>
<dbReference type="InterPro" id="IPR017969">
    <property type="entry name" value="Heavy-metal-associated_CS"/>
</dbReference>
<gene>
    <name evidence="12" type="ORF">CM19_10735</name>
</gene>
<feature type="transmembrane region" description="Helical" evidence="10">
    <location>
        <begin position="417"/>
        <end position="443"/>
    </location>
</feature>
<dbReference type="Gene3D" id="3.30.70.100">
    <property type="match status" value="1"/>
</dbReference>
<evidence type="ECO:0000259" key="11">
    <source>
        <dbReference type="PROSITE" id="PS50846"/>
    </source>
</evidence>
<keyword evidence="4" id="KW-0479">Metal-binding</keyword>
<organism evidence="12 13">
    <name type="scientific">Candidatus Acidianus copahuensis</name>
    <dbReference type="NCBI Taxonomy" id="1160895"/>
    <lineage>
        <taxon>Archaea</taxon>
        <taxon>Thermoproteota</taxon>
        <taxon>Thermoprotei</taxon>
        <taxon>Sulfolobales</taxon>
        <taxon>Sulfolobaceae</taxon>
        <taxon>Acidianus</taxon>
    </lineage>
</organism>
<evidence type="ECO:0000256" key="6">
    <source>
        <dbReference type="ARBA" id="ARBA00022840"/>
    </source>
</evidence>
<name>A0A031LMY6_9CREN</name>
<dbReference type="STRING" id="1160895.CM19_10735"/>
<dbReference type="Gene3D" id="3.40.50.1000">
    <property type="entry name" value="HAD superfamily/HAD-like"/>
    <property type="match status" value="1"/>
</dbReference>
<feature type="transmembrane region" description="Helical" evidence="10">
    <location>
        <begin position="155"/>
        <end position="174"/>
    </location>
</feature>
<sequence length="750" mass="81161">MSEKLRIKRQEELKVIGMHCATCETTVSKAISSVKGVNDVRVNLATGQARVELDNAKLKDIINAVRKSGYDVLTQKVFISVSVNPEEISKIRELIESMPGVISASVSTNLASVEINPVSISAKDLEQELRKRGYYAKASIEKADLPEIEASKKELKSYIISLIIAVLFTVPTLILQYLGFPFFAIFTSFPVQFYSGLRFHKGAYRALKNKTTNMDTLVSLASNVAWFYSVYGVLTNSAVFFDASSLLILFILIGKTLEAYVKARVTNSVIGLYSVNARLIKGNREEIVSSSSLKVGDIVLVKSGEIIPADGIVEEGKGDVNEAIFTGESKPTLKTKGKPVIGGTVLINGFLKIYVTRSGERTYMAQVVQAIRESQGTKLPIQSLVDRVASIFVPVIIIISVLSFFIWHFILGFPLNLSILISVAVLASACPCPLGLATPLAVLTTVNKLAKKGIIIRNGESLERLQEIKTIILDKTGTITTGEFKVKKWTGNSFIGNLVSSLEKNSSHPVAKALTSLGNGTEKVEDFEEFPGEGVYGKVDGHSVIVGKPSFVVRNCEGEGNGDVLVCIDGEIKASVFLEDEIQGCVEKAIKSLKSRYTLIMATGDSSSSAELVGNKLGIKVYKGLSPEEKAELVKELKKEGGVAFIGDGVNDALPLKEADVGIAISSGSDIAKYAGDIIIPSLCNIDMLFWGSGRAIRKIKENLVWAFGYNSVLVPIAAGILYPFLLPPQYAALAMSMNSVSVVLWSMLR</sequence>
<protein>
    <submittedName>
        <fullName evidence="12">ATPase P</fullName>
    </submittedName>
</protein>
<evidence type="ECO:0000256" key="1">
    <source>
        <dbReference type="ARBA" id="ARBA00004127"/>
    </source>
</evidence>
<dbReference type="EMBL" id="JFZT01000052">
    <property type="protein sequence ID" value="EZQ02270.1"/>
    <property type="molecule type" value="Genomic_DNA"/>
</dbReference>
<evidence type="ECO:0000256" key="9">
    <source>
        <dbReference type="ARBA" id="ARBA00023136"/>
    </source>
</evidence>
<dbReference type="InterPro" id="IPR027256">
    <property type="entry name" value="P-typ_ATPase_IB"/>
</dbReference>
<evidence type="ECO:0000256" key="10">
    <source>
        <dbReference type="SAM" id="Phobius"/>
    </source>
</evidence>
<evidence type="ECO:0000256" key="2">
    <source>
        <dbReference type="ARBA" id="ARBA00006024"/>
    </source>
</evidence>
<dbReference type="PROSITE" id="PS50846">
    <property type="entry name" value="HMA_2"/>
    <property type="match status" value="1"/>
</dbReference>
<feature type="domain" description="HMA" evidence="11">
    <location>
        <begin position="9"/>
        <end position="73"/>
    </location>
</feature>
<dbReference type="RefSeq" id="WP_048100336.1">
    <property type="nucleotide sequence ID" value="NZ_JFZT01000052.1"/>
</dbReference>
<comment type="similarity">
    <text evidence="2">Belongs to the cation transport ATPase (P-type) (TC 3.A.3) family. Type IB subfamily.</text>
</comment>
<reference evidence="12 13" key="1">
    <citation type="submission" date="2014-03" db="EMBL/GenBank/DDBJ databases">
        <title>Draft genome sequence of the novel thermoacidophilic archaea Acidianus copahuensis ALE1 strain, isolated from Copahue volcanic area in Neuquen Argentina.</title>
        <authorList>
            <person name="Urbieta M.S."/>
            <person name="Rascovan N."/>
            <person name="Castro C."/>
            <person name="Revale S."/>
            <person name="Giaveno M.A."/>
            <person name="Vazquez M.P."/>
            <person name="Donati E.R."/>
        </authorList>
    </citation>
    <scope>NUCLEOTIDE SEQUENCE [LARGE SCALE GENOMIC DNA]</scope>
    <source>
        <strain evidence="12 13">ALE1</strain>
    </source>
</reference>
<dbReference type="CDD" id="cd00371">
    <property type="entry name" value="HMA"/>
    <property type="match status" value="1"/>
</dbReference>
<feature type="transmembrane region" description="Helical" evidence="10">
    <location>
        <begin position="731"/>
        <end position="749"/>
    </location>
</feature>
<dbReference type="InterPro" id="IPR001757">
    <property type="entry name" value="P_typ_ATPase"/>
</dbReference>
<dbReference type="InterPro" id="IPR018303">
    <property type="entry name" value="ATPase_P-typ_P_site"/>
</dbReference>
<dbReference type="AlphaFoldDB" id="A0A031LMY6"/>
<dbReference type="PROSITE" id="PS00154">
    <property type="entry name" value="ATPASE_E1_E2"/>
    <property type="match status" value="1"/>
</dbReference>
<keyword evidence="3 10" id="KW-0812">Transmembrane</keyword>
<evidence type="ECO:0000256" key="3">
    <source>
        <dbReference type="ARBA" id="ARBA00022692"/>
    </source>
</evidence>
<feature type="transmembrane region" description="Helical" evidence="10">
    <location>
        <begin position="704"/>
        <end position="725"/>
    </location>
</feature>
<dbReference type="SUPFAM" id="SSF81665">
    <property type="entry name" value="Calcium ATPase, transmembrane domain M"/>
    <property type="match status" value="1"/>
</dbReference>
<dbReference type="Gene3D" id="3.40.1110.10">
    <property type="entry name" value="Calcium-transporting ATPase, cytoplasmic domain N"/>
    <property type="match status" value="1"/>
</dbReference>
<dbReference type="PANTHER" id="PTHR43520:SF8">
    <property type="entry name" value="P-TYPE CU(+) TRANSPORTER"/>
    <property type="match status" value="1"/>
</dbReference>
<dbReference type="InterPro" id="IPR008250">
    <property type="entry name" value="ATPase_P-typ_transduc_dom_A_sf"/>
</dbReference>
<evidence type="ECO:0000313" key="12">
    <source>
        <dbReference type="EMBL" id="EZQ02270.1"/>
    </source>
</evidence>
<evidence type="ECO:0000256" key="4">
    <source>
        <dbReference type="ARBA" id="ARBA00022723"/>
    </source>
</evidence>
<dbReference type="SUPFAM" id="SSF56784">
    <property type="entry name" value="HAD-like"/>
    <property type="match status" value="1"/>
</dbReference>
<dbReference type="Pfam" id="PF00122">
    <property type="entry name" value="E1-E2_ATPase"/>
    <property type="match status" value="1"/>
</dbReference>
<dbReference type="InterPro" id="IPR036412">
    <property type="entry name" value="HAD-like_sf"/>
</dbReference>
<dbReference type="Proteomes" id="UP000024332">
    <property type="component" value="Unassembled WGS sequence"/>
</dbReference>
<dbReference type="Pfam" id="PF00702">
    <property type="entry name" value="Hydrolase"/>
    <property type="match status" value="1"/>
</dbReference>
<comment type="caution">
    <text evidence="12">The sequence shown here is derived from an EMBL/GenBank/DDBJ whole genome shotgun (WGS) entry which is preliminary data.</text>
</comment>
<dbReference type="PRINTS" id="PR00119">
    <property type="entry name" value="CATATPASE"/>
</dbReference>
<dbReference type="GO" id="GO:0005524">
    <property type="term" value="F:ATP binding"/>
    <property type="evidence" value="ECO:0007669"/>
    <property type="project" value="UniProtKB-KW"/>
</dbReference>
<evidence type="ECO:0000256" key="7">
    <source>
        <dbReference type="ARBA" id="ARBA00022967"/>
    </source>
</evidence>
<dbReference type="InterPro" id="IPR059000">
    <property type="entry name" value="ATPase_P-type_domA"/>
</dbReference>
<dbReference type="NCBIfam" id="TIGR01494">
    <property type="entry name" value="ATPase_P-type"/>
    <property type="match status" value="1"/>
</dbReference>
<dbReference type="GO" id="GO:0016887">
    <property type="term" value="F:ATP hydrolysis activity"/>
    <property type="evidence" value="ECO:0007669"/>
    <property type="project" value="InterPro"/>
</dbReference>
<dbReference type="Pfam" id="PF00403">
    <property type="entry name" value="HMA"/>
    <property type="match status" value="1"/>
</dbReference>
<dbReference type="InterPro" id="IPR023214">
    <property type="entry name" value="HAD_sf"/>
</dbReference>
<dbReference type="NCBIfam" id="TIGR01512">
    <property type="entry name" value="ATPase-IB2_Cd"/>
    <property type="match status" value="1"/>
</dbReference>
<dbReference type="GO" id="GO:0055070">
    <property type="term" value="P:copper ion homeostasis"/>
    <property type="evidence" value="ECO:0007669"/>
    <property type="project" value="TreeGrafter"/>
</dbReference>
<keyword evidence="8 10" id="KW-1133">Transmembrane helix</keyword>
<dbReference type="NCBIfam" id="TIGR01525">
    <property type="entry name" value="ATPase-IB_hvy"/>
    <property type="match status" value="1"/>
</dbReference>
<dbReference type="OrthoDB" id="8588at2157"/>
<evidence type="ECO:0000256" key="5">
    <source>
        <dbReference type="ARBA" id="ARBA00022741"/>
    </source>
</evidence>
<feature type="transmembrane region" description="Helical" evidence="10">
    <location>
        <begin position="237"/>
        <end position="254"/>
    </location>
</feature>
<dbReference type="InterPro" id="IPR023299">
    <property type="entry name" value="ATPase_P-typ_cyto_dom_N"/>
</dbReference>
<dbReference type="NCBIfam" id="TIGR01511">
    <property type="entry name" value="ATPase-IB1_Cu"/>
    <property type="match status" value="1"/>
</dbReference>
<proteinExistence type="inferred from homology"/>
<dbReference type="InterPro" id="IPR036163">
    <property type="entry name" value="HMA_dom_sf"/>
</dbReference>
<keyword evidence="13" id="KW-1185">Reference proteome</keyword>
<keyword evidence="6" id="KW-0067">ATP-binding</keyword>
<dbReference type="Gene3D" id="2.70.150.10">
    <property type="entry name" value="Calcium-transporting ATPase, cytoplasmic transduction domain A"/>
    <property type="match status" value="1"/>
</dbReference>
<dbReference type="PANTHER" id="PTHR43520">
    <property type="entry name" value="ATP7, ISOFORM B"/>
    <property type="match status" value="1"/>
</dbReference>
<dbReference type="GO" id="GO:0005507">
    <property type="term" value="F:copper ion binding"/>
    <property type="evidence" value="ECO:0007669"/>
    <property type="project" value="TreeGrafter"/>
</dbReference>
<dbReference type="InterPro" id="IPR023298">
    <property type="entry name" value="ATPase_P-typ_TM_dom_sf"/>
</dbReference>
<dbReference type="GO" id="GO:0016020">
    <property type="term" value="C:membrane"/>
    <property type="evidence" value="ECO:0007669"/>
    <property type="project" value="InterPro"/>
</dbReference>